<comment type="subcellular location">
    <subcellularLocation>
        <location evidence="1">Cell inner membrane</location>
        <topology evidence="1">Single-pass membrane protein</topology>
        <orientation evidence="1">Periplasmic side</orientation>
    </subcellularLocation>
</comment>
<dbReference type="InterPro" id="IPR037682">
    <property type="entry name" value="TonB_C"/>
</dbReference>
<dbReference type="Proteomes" id="UP000244081">
    <property type="component" value="Unassembled WGS sequence"/>
</dbReference>
<proteinExistence type="inferred from homology"/>
<sequence>MRTRPLLLGCFAASFAIHLAVGAHYDFGGAPLIERSVSPGGEHARVGDMEDLFEGTNVSRPVEPLPDEEIKPVEEAPVEEVPVEEVTEELTEEAKPVEEAEIAEPQRVATVSPILLDDAEPVMPAPEVVPKRPEVPVEEILPDEQITEIEPEMAQPVEPESVVADIVTAPVPTLKPEVERPKREVTKKRVVKRSKPVKRGNSDRDQARGQSVGARTAERGDGGRKATSNYLGSVNARLQRAKHYPRRARGAEGVVRVSFTIARSGAVSGLRVVRSSGSAELDSAAMENVTRVSPFPDFPDEMTQKSQTVTVPFRYQAP</sequence>
<protein>
    <submittedName>
        <fullName evidence="12">Protein TonB</fullName>
    </submittedName>
</protein>
<evidence type="ECO:0000256" key="9">
    <source>
        <dbReference type="ARBA" id="ARBA00023136"/>
    </source>
</evidence>
<dbReference type="InterPro" id="IPR006260">
    <property type="entry name" value="TonB/TolA_C"/>
</dbReference>
<keyword evidence="13" id="KW-1185">Reference proteome</keyword>
<feature type="compositionally biased region" description="Acidic residues" evidence="10">
    <location>
        <begin position="77"/>
        <end position="91"/>
    </location>
</feature>
<evidence type="ECO:0000256" key="8">
    <source>
        <dbReference type="ARBA" id="ARBA00022989"/>
    </source>
</evidence>
<feature type="compositionally biased region" description="Basic residues" evidence="10">
    <location>
        <begin position="185"/>
        <end position="198"/>
    </location>
</feature>
<keyword evidence="8" id="KW-1133">Transmembrane helix</keyword>
<comment type="caution">
    <text evidence="12">The sequence shown here is derived from an EMBL/GenBank/DDBJ whole genome shotgun (WGS) entry which is preliminary data.</text>
</comment>
<feature type="region of interest" description="Disordered" evidence="10">
    <location>
        <begin position="292"/>
        <end position="318"/>
    </location>
</feature>
<accession>A0A2T5VCY0</accession>
<dbReference type="Pfam" id="PF03544">
    <property type="entry name" value="TonB_C"/>
    <property type="match status" value="1"/>
</dbReference>
<dbReference type="EMBL" id="QAYG01000002">
    <property type="protein sequence ID" value="PTW61608.1"/>
    <property type="molecule type" value="Genomic_DNA"/>
</dbReference>
<dbReference type="GO" id="GO:0098797">
    <property type="term" value="C:plasma membrane protein complex"/>
    <property type="evidence" value="ECO:0007669"/>
    <property type="project" value="TreeGrafter"/>
</dbReference>
<keyword evidence="9" id="KW-0472">Membrane</keyword>
<dbReference type="NCBIfam" id="TIGR01352">
    <property type="entry name" value="tonB_Cterm"/>
    <property type="match status" value="1"/>
</dbReference>
<keyword evidence="6" id="KW-0812">Transmembrane</keyword>
<evidence type="ECO:0000256" key="2">
    <source>
        <dbReference type="ARBA" id="ARBA00006555"/>
    </source>
</evidence>
<feature type="region of interest" description="Disordered" evidence="10">
    <location>
        <begin position="77"/>
        <end position="96"/>
    </location>
</feature>
<feature type="domain" description="TonB C-terminal" evidence="11">
    <location>
        <begin position="229"/>
        <end position="318"/>
    </location>
</feature>
<evidence type="ECO:0000256" key="6">
    <source>
        <dbReference type="ARBA" id="ARBA00022692"/>
    </source>
</evidence>
<evidence type="ECO:0000256" key="5">
    <source>
        <dbReference type="ARBA" id="ARBA00022519"/>
    </source>
</evidence>
<evidence type="ECO:0000256" key="10">
    <source>
        <dbReference type="SAM" id="MobiDB-lite"/>
    </source>
</evidence>
<dbReference type="SUPFAM" id="SSF74653">
    <property type="entry name" value="TolA/TonB C-terminal domain"/>
    <property type="match status" value="1"/>
</dbReference>
<evidence type="ECO:0000259" key="11">
    <source>
        <dbReference type="PROSITE" id="PS52015"/>
    </source>
</evidence>
<keyword evidence="7" id="KW-0653">Protein transport</keyword>
<evidence type="ECO:0000313" key="13">
    <source>
        <dbReference type="Proteomes" id="UP000244081"/>
    </source>
</evidence>
<name>A0A2T5VCY0_9HYPH</name>
<keyword evidence="5" id="KW-0997">Cell inner membrane</keyword>
<evidence type="ECO:0000256" key="4">
    <source>
        <dbReference type="ARBA" id="ARBA00022475"/>
    </source>
</evidence>
<gene>
    <name evidence="12" type="ORF">C8N35_102323</name>
</gene>
<keyword evidence="4" id="KW-1003">Cell membrane</keyword>
<evidence type="ECO:0000256" key="7">
    <source>
        <dbReference type="ARBA" id="ARBA00022927"/>
    </source>
</evidence>
<evidence type="ECO:0000256" key="3">
    <source>
        <dbReference type="ARBA" id="ARBA00022448"/>
    </source>
</evidence>
<dbReference type="OrthoDB" id="7932126at2"/>
<dbReference type="PANTHER" id="PTHR33446">
    <property type="entry name" value="PROTEIN TONB-RELATED"/>
    <property type="match status" value="1"/>
</dbReference>
<reference evidence="12 13" key="1">
    <citation type="submission" date="2018-04" db="EMBL/GenBank/DDBJ databases">
        <title>Genomic Encyclopedia of Archaeal and Bacterial Type Strains, Phase II (KMG-II): from individual species to whole genera.</title>
        <authorList>
            <person name="Goeker M."/>
        </authorList>
    </citation>
    <scope>NUCLEOTIDE SEQUENCE [LARGE SCALE GENOMIC DNA]</scope>
    <source>
        <strain evidence="12 13">DSM 23382</strain>
    </source>
</reference>
<dbReference type="PROSITE" id="PS52015">
    <property type="entry name" value="TONB_CTD"/>
    <property type="match status" value="1"/>
</dbReference>
<dbReference type="RefSeq" id="WP_107989453.1">
    <property type="nucleotide sequence ID" value="NZ_QAYG01000002.1"/>
</dbReference>
<feature type="region of interest" description="Disordered" evidence="10">
    <location>
        <begin position="175"/>
        <end position="234"/>
    </location>
</feature>
<evidence type="ECO:0000256" key="1">
    <source>
        <dbReference type="ARBA" id="ARBA00004383"/>
    </source>
</evidence>
<keyword evidence="3" id="KW-0813">Transport</keyword>
<evidence type="ECO:0000313" key="12">
    <source>
        <dbReference type="EMBL" id="PTW61608.1"/>
    </source>
</evidence>
<organism evidence="12 13">
    <name type="scientific">Breoghania corrubedonensis</name>
    <dbReference type="NCBI Taxonomy" id="665038"/>
    <lineage>
        <taxon>Bacteria</taxon>
        <taxon>Pseudomonadati</taxon>
        <taxon>Pseudomonadota</taxon>
        <taxon>Alphaproteobacteria</taxon>
        <taxon>Hyphomicrobiales</taxon>
        <taxon>Stappiaceae</taxon>
        <taxon>Breoghania</taxon>
    </lineage>
</organism>
<dbReference type="PANTHER" id="PTHR33446:SF2">
    <property type="entry name" value="PROTEIN TONB"/>
    <property type="match status" value="1"/>
</dbReference>
<dbReference type="GO" id="GO:0031992">
    <property type="term" value="F:energy transducer activity"/>
    <property type="evidence" value="ECO:0007669"/>
    <property type="project" value="TreeGrafter"/>
</dbReference>
<dbReference type="AlphaFoldDB" id="A0A2T5VCY0"/>
<dbReference type="InterPro" id="IPR051045">
    <property type="entry name" value="TonB-dependent_transducer"/>
</dbReference>
<dbReference type="Gene3D" id="3.30.1150.10">
    <property type="match status" value="1"/>
</dbReference>
<comment type="similarity">
    <text evidence="2">Belongs to the TonB family.</text>
</comment>
<dbReference type="GO" id="GO:0015031">
    <property type="term" value="P:protein transport"/>
    <property type="evidence" value="ECO:0007669"/>
    <property type="project" value="UniProtKB-KW"/>
</dbReference>
<dbReference type="GO" id="GO:0055085">
    <property type="term" value="P:transmembrane transport"/>
    <property type="evidence" value="ECO:0007669"/>
    <property type="project" value="InterPro"/>
</dbReference>